<reference evidence="6" key="1">
    <citation type="submission" date="2019-08" db="EMBL/GenBank/DDBJ databases">
        <authorList>
            <person name="Kucharzyk K."/>
            <person name="Murdoch R.W."/>
            <person name="Higgins S."/>
            <person name="Loffler F."/>
        </authorList>
    </citation>
    <scope>NUCLEOTIDE SEQUENCE</scope>
</reference>
<keyword evidence="3" id="KW-0805">Transcription regulation</keyword>
<name>A0A645J932_9ZZZZ</name>
<dbReference type="AlphaFoldDB" id="A0A645J932"/>
<accession>A0A645J932</accession>
<dbReference type="GO" id="GO:0005829">
    <property type="term" value="C:cytosol"/>
    <property type="evidence" value="ECO:0007669"/>
    <property type="project" value="TreeGrafter"/>
</dbReference>
<evidence type="ECO:0000256" key="4">
    <source>
        <dbReference type="ARBA" id="ARBA00023163"/>
    </source>
</evidence>
<dbReference type="InterPro" id="IPR005824">
    <property type="entry name" value="KOW"/>
</dbReference>
<dbReference type="InterPro" id="IPR043425">
    <property type="entry name" value="NusG-like"/>
</dbReference>
<dbReference type="Gene3D" id="2.30.30.30">
    <property type="match status" value="1"/>
</dbReference>
<keyword evidence="2" id="KW-0889">Transcription antitermination</keyword>
<dbReference type="InterPro" id="IPR014722">
    <property type="entry name" value="Rib_uL2_dom2"/>
</dbReference>
<keyword evidence="1" id="KW-0806">Transcription termination</keyword>
<evidence type="ECO:0000256" key="3">
    <source>
        <dbReference type="ARBA" id="ARBA00023015"/>
    </source>
</evidence>
<dbReference type="SUPFAM" id="SSF50104">
    <property type="entry name" value="Translation proteins SH3-like domain"/>
    <property type="match status" value="1"/>
</dbReference>
<evidence type="ECO:0000313" key="6">
    <source>
        <dbReference type="EMBL" id="MPN60131.1"/>
    </source>
</evidence>
<dbReference type="PRINTS" id="PR00338">
    <property type="entry name" value="NUSGTNSCPFCT"/>
</dbReference>
<dbReference type="EMBL" id="VSSQ01135010">
    <property type="protein sequence ID" value="MPN60131.1"/>
    <property type="molecule type" value="Genomic_DNA"/>
</dbReference>
<feature type="domain" description="KOW" evidence="5">
    <location>
        <begin position="17"/>
        <end position="48"/>
    </location>
</feature>
<evidence type="ECO:0000256" key="2">
    <source>
        <dbReference type="ARBA" id="ARBA00022814"/>
    </source>
</evidence>
<comment type="caution">
    <text evidence="6">The sequence shown here is derived from an EMBL/GenBank/DDBJ whole genome shotgun (WGS) entry which is preliminary data.</text>
</comment>
<protein>
    <submittedName>
        <fullName evidence="6">Transcription termination/antitermination protein NusG</fullName>
    </submittedName>
</protein>
<dbReference type="Pfam" id="PF00467">
    <property type="entry name" value="KOW"/>
    <property type="match status" value="1"/>
</dbReference>
<dbReference type="GO" id="GO:0032784">
    <property type="term" value="P:regulation of DNA-templated transcription elongation"/>
    <property type="evidence" value="ECO:0007669"/>
    <property type="project" value="InterPro"/>
</dbReference>
<keyword evidence="4" id="KW-0804">Transcription</keyword>
<organism evidence="6">
    <name type="scientific">bioreactor metagenome</name>
    <dbReference type="NCBI Taxonomy" id="1076179"/>
    <lineage>
        <taxon>unclassified sequences</taxon>
        <taxon>metagenomes</taxon>
        <taxon>ecological metagenomes</taxon>
    </lineage>
</organism>
<dbReference type="GO" id="GO:0006353">
    <property type="term" value="P:DNA-templated transcription termination"/>
    <property type="evidence" value="ECO:0007669"/>
    <property type="project" value="UniProtKB-KW"/>
</dbReference>
<dbReference type="GO" id="GO:0031564">
    <property type="term" value="P:transcription antitermination"/>
    <property type="evidence" value="ECO:0007669"/>
    <property type="project" value="UniProtKB-KW"/>
</dbReference>
<evidence type="ECO:0000256" key="1">
    <source>
        <dbReference type="ARBA" id="ARBA00022472"/>
    </source>
</evidence>
<dbReference type="PANTHER" id="PTHR30265">
    <property type="entry name" value="RHO-INTERACTING TRANSCRIPTION TERMINATION FACTOR NUSG"/>
    <property type="match status" value="1"/>
</dbReference>
<dbReference type="PANTHER" id="PTHR30265:SF2">
    <property type="entry name" value="TRANSCRIPTION TERMINATION_ANTITERMINATION PROTEIN NUSG"/>
    <property type="match status" value="1"/>
</dbReference>
<dbReference type="InterPro" id="IPR008991">
    <property type="entry name" value="Translation_prot_SH3-like_sf"/>
</dbReference>
<evidence type="ECO:0000259" key="5">
    <source>
        <dbReference type="Pfam" id="PF00467"/>
    </source>
</evidence>
<sequence length="69" mass="7800">MGPEVHVMAAPRQLWKVGERVVITEGAFEGFEGVVAAVDDERQRLTIEVVIFDRKTPAELEFWQVESAE</sequence>
<dbReference type="InterPro" id="IPR001062">
    <property type="entry name" value="Transcrpt_antiterm_NusG"/>
</dbReference>
<dbReference type="CDD" id="cd06091">
    <property type="entry name" value="KOW_NusG"/>
    <property type="match status" value="1"/>
</dbReference>
<gene>
    <name evidence="6" type="primary">nusG_59</name>
    <name evidence="6" type="ORF">SDC9_207856</name>
</gene>
<proteinExistence type="predicted"/>